<accession>A0A1F5G411</accession>
<gene>
    <name evidence="2" type="ORF">A2164_03470</name>
</gene>
<keyword evidence="1" id="KW-1133">Transmembrane helix</keyword>
<protein>
    <submittedName>
        <fullName evidence="2">Uncharacterized protein</fullName>
    </submittedName>
</protein>
<sequence>MIDSISQINSNQANFGQSKEFSHGHKITTVILQISIASFTICLVWFAFIYYPQIVKKFQKVGLPQTKVILNIEATSGSFPIETALYTIKYEKDSNTYYAFINGANSAEFVDNKNSATLALKSLLSVESICNLNVIFASTAGLDLPRELKRPTNCY</sequence>
<proteinExistence type="predicted"/>
<evidence type="ECO:0000313" key="3">
    <source>
        <dbReference type="Proteomes" id="UP000176317"/>
    </source>
</evidence>
<keyword evidence="1" id="KW-0812">Transmembrane</keyword>
<evidence type="ECO:0000256" key="1">
    <source>
        <dbReference type="SAM" id="Phobius"/>
    </source>
</evidence>
<dbReference type="EMBL" id="MFAT01000025">
    <property type="protein sequence ID" value="OGD86587.1"/>
    <property type="molecule type" value="Genomic_DNA"/>
</dbReference>
<name>A0A1F5G411_9BACT</name>
<comment type="caution">
    <text evidence="2">The sequence shown here is derived from an EMBL/GenBank/DDBJ whole genome shotgun (WGS) entry which is preliminary data.</text>
</comment>
<reference evidence="2 3" key="1">
    <citation type="journal article" date="2016" name="Nat. Commun.">
        <title>Thousands of microbial genomes shed light on interconnected biogeochemical processes in an aquifer system.</title>
        <authorList>
            <person name="Anantharaman K."/>
            <person name="Brown C.T."/>
            <person name="Hug L.A."/>
            <person name="Sharon I."/>
            <person name="Castelle C.J."/>
            <person name="Probst A.J."/>
            <person name="Thomas B.C."/>
            <person name="Singh A."/>
            <person name="Wilkins M.J."/>
            <person name="Karaoz U."/>
            <person name="Brodie E.L."/>
            <person name="Williams K.H."/>
            <person name="Hubbard S.S."/>
            <person name="Banfield J.F."/>
        </authorList>
    </citation>
    <scope>NUCLEOTIDE SEQUENCE [LARGE SCALE GENOMIC DNA]</scope>
</reference>
<dbReference type="AlphaFoldDB" id="A0A1F5G411"/>
<keyword evidence="1" id="KW-0472">Membrane</keyword>
<evidence type="ECO:0000313" key="2">
    <source>
        <dbReference type="EMBL" id="OGD86587.1"/>
    </source>
</evidence>
<organism evidence="2 3">
    <name type="scientific">Candidatus Curtissbacteria bacterium RBG_13_35_7</name>
    <dbReference type="NCBI Taxonomy" id="1797705"/>
    <lineage>
        <taxon>Bacteria</taxon>
        <taxon>Candidatus Curtissiibacteriota</taxon>
    </lineage>
</organism>
<dbReference type="Proteomes" id="UP000176317">
    <property type="component" value="Unassembled WGS sequence"/>
</dbReference>
<feature type="transmembrane region" description="Helical" evidence="1">
    <location>
        <begin position="30"/>
        <end position="51"/>
    </location>
</feature>